<proteinExistence type="predicted"/>
<sequence length="61" mass="6632">MWALIEDRHADALRYLEQASATAPTPENRHAVKAARTLLDLERRCNPDGALPGPPKAQGIG</sequence>
<dbReference type="RefSeq" id="WP_201082558.1">
    <property type="nucleotide sequence ID" value="NZ_CP067421.1"/>
</dbReference>
<keyword evidence="1" id="KW-0614">Plasmid</keyword>
<evidence type="ECO:0000313" key="2">
    <source>
        <dbReference type="Proteomes" id="UP000595197"/>
    </source>
</evidence>
<evidence type="ECO:0000313" key="1">
    <source>
        <dbReference type="EMBL" id="QQP93146.1"/>
    </source>
</evidence>
<dbReference type="EMBL" id="CP067421">
    <property type="protein sequence ID" value="QQP93146.1"/>
    <property type="molecule type" value="Genomic_DNA"/>
</dbReference>
<reference evidence="1" key="1">
    <citation type="submission" date="2021-02" db="EMBL/GenBank/DDBJ databases">
        <title>Skermanella TT6 skin isolate.</title>
        <authorList>
            <person name="Lee K."/>
            <person name="Ganzorig M."/>
        </authorList>
    </citation>
    <scope>NUCLEOTIDE SEQUENCE</scope>
    <source>
        <strain evidence="1">TT6</strain>
    </source>
</reference>
<organism evidence="1 2">
    <name type="scientific">Skermanella cutis</name>
    <dbReference type="NCBI Taxonomy" id="2775420"/>
    <lineage>
        <taxon>Bacteria</taxon>
        <taxon>Pseudomonadati</taxon>
        <taxon>Pseudomonadota</taxon>
        <taxon>Alphaproteobacteria</taxon>
        <taxon>Rhodospirillales</taxon>
        <taxon>Azospirillaceae</taxon>
        <taxon>Skermanella</taxon>
    </lineage>
</organism>
<geneLocation type="plasmid" evidence="1 2">
    <name>pTT6-1</name>
</geneLocation>
<evidence type="ECO:0008006" key="3">
    <source>
        <dbReference type="Google" id="ProtNLM"/>
    </source>
</evidence>
<protein>
    <recommendedName>
        <fullName evidence="3">Tetratricopeptide repeat protein</fullName>
    </recommendedName>
</protein>
<gene>
    <name evidence="1" type="ORF">IGS68_28800</name>
</gene>
<name>A0ABX7BFH1_9PROT</name>
<keyword evidence="2" id="KW-1185">Reference proteome</keyword>
<accession>A0ABX7BFH1</accession>
<dbReference type="Proteomes" id="UP000595197">
    <property type="component" value="Plasmid pTT6-1"/>
</dbReference>